<name>A0ABY9WVX4_9BACT</name>
<dbReference type="Gene3D" id="1.10.357.10">
    <property type="entry name" value="Tetracycline Repressor, domain 2"/>
    <property type="match status" value="1"/>
</dbReference>
<dbReference type="EMBL" id="CP043494">
    <property type="protein sequence ID" value="WNG47332.1"/>
    <property type="molecule type" value="Genomic_DNA"/>
</dbReference>
<dbReference type="SUPFAM" id="SSF46689">
    <property type="entry name" value="Homeodomain-like"/>
    <property type="match status" value="1"/>
</dbReference>
<dbReference type="PANTHER" id="PTHR30055:SF234">
    <property type="entry name" value="HTH-TYPE TRANSCRIPTIONAL REGULATOR BETI"/>
    <property type="match status" value="1"/>
</dbReference>
<sequence>MNPRSTSRTKPQSLRVRMKEEARAAILDAAEQVLSEQGLHATRMDDIAAQVGVSVGTLYNYFEDRQQLLLALLEVRARDLLALLDAELEQSQGSPYRARLYGFLRCVLEHSQSHFRLFSVLLEEGPRHSRPKDEPAQRRYQQELARELLRRVELLCEDGLRQGALRPEDVRHYPMLLLGMVHSVLFQQFHMKQPVPVDESIAPLLRCFLDGATPRP</sequence>
<dbReference type="Gene3D" id="1.10.10.60">
    <property type="entry name" value="Homeodomain-like"/>
    <property type="match status" value="1"/>
</dbReference>
<dbReference type="InterPro" id="IPR009057">
    <property type="entry name" value="Homeodomain-like_sf"/>
</dbReference>
<evidence type="ECO:0000259" key="5">
    <source>
        <dbReference type="PROSITE" id="PS50977"/>
    </source>
</evidence>
<keyword evidence="3" id="KW-0804">Transcription</keyword>
<evidence type="ECO:0000256" key="3">
    <source>
        <dbReference type="ARBA" id="ARBA00023163"/>
    </source>
</evidence>
<dbReference type="Proteomes" id="UP001611383">
    <property type="component" value="Chromosome"/>
</dbReference>
<feature type="domain" description="HTH tetR-type" evidence="5">
    <location>
        <begin position="20"/>
        <end position="80"/>
    </location>
</feature>
<dbReference type="InterPro" id="IPR036271">
    <property type="entry name" value="Tet_transcr_reg_TetR-rel_C_sf"/>
</dbReference>
<evidence type="ECO:0000256" key="4">
    <source>
        <dbReference type="PROSITE-ProRule" id="PRU00335"/>
    </source>
</evidence>
<evidence type="ECO:0000256" key="1">
    <source>
        <dbReference type="ARBA" id="ARBA00023015"/>
    </source>
</evidence>
<feature type="DNA-binding region" description="H-T-H motif" evidence="4">
    <location>
        <begin position="43"/>
        <end position="62"/>
    </location>
</feature>
<protein>
    <submittedName>
        <fullName evidence="6">TetR/AcrR family transcriptional regulator</fullName>
    </submittedName>
</protein>
<evidence type="ECO:0000313" key="7">
    <source>
        <dbReference type="Proteomes" id="UP001611383"/>
    </source>
</evidence>
<reference evidence="6 7" key="1">
    <citation type="submission" date="2019-08" db="EMBL/GenBank/DDBJ databases">
        <title>Archangium and Cystobacter genomes.</title>
        <authorList>
            <person name="Chen I.-C.K."/>
            <person name="Wielgoss S."/>
        </authorList>
    </citation>
    <scope>NUCLEOTIDE SEQUENCE [LARGE SCALE GENOMIC DNA]</scope>
    <source>
        <strain evidence="6 7">Cbm 6</strain>
    </source>
</reference>
<keyword evidence="7" id="KW-1185">Reference proteome</keyword>
<dbReference type="InterPro" id="IPR001647">
    <property type="entry name" value="HTH_TetR"/>
</dbReference>
<accession>A0ABY9WVX4</accession>
<dbReference type="PANTHER" id="PTHR30055">
    <property type="entry name" value="HTH-TYPE TRANSCRIPTIONAL REGULATOR RUTR"/>
    <property type="match status" value="1"/>
</dbReference>
<keyword evidence="2 4" id="KW-0238">DNA-binding</keyword>
<gene>
    <name evidence="6" type="ORF">F0U60_26785</name>
</gene>
<dbReference type="InterPro" id="IPR050109">
    <property type="entry name" value="HTH-type_TetR-like_transc_reg"/>
</dbReference>
<dbReference type="SUPFAM" id="SSF48498">
    <property type="entry name" value="Tetracyclin repressor-like, C-terminal domain"/>
    <property type="match status" value="1"/>
</dbReference>
<keyword evidence="1" id="KW-0805">Transcription regulation</keyword>
<organism evidence="6 7">
    <name type="scientific">Archangium minus</name>
    <dbReference type="NCBI Taxonomy" id="83450"/>
    <lineage>
        <taxon>Bacteria</taxon>
        <taxon>Pseudomonadati</taxon>
        <taxon>Myxococcota</taxon>
        <taxon>Myxococcia</taxon>
        <taxon>Myxococcales</taxon>
        <taxon>Cystobacterineae</taxon>
        <taxon>Archangiaceae</taxon>
        <taxon>Archangium</taxon>
    </lineage>
</organism>
<dbReference type="Pfam" id="PF00440">
    <property type="entry name" value="TetR_N"/>
    <property type="match status" value="1"/>
</dbReference>
<dbReference type="PROSITE" id="PS50977">
    <property type="entry name" value="HTH_TETR_2"/>
    <property type="match status" value="1"/>
</dbReference>
<dbReference type="PRINTS" id="PR00455">
    <property type="entry name" value="HTHTETR"/>
</dbReference>
<proteinExistence type="predicted"/>
<evidence type="ECO:0000313" key="6">
    <source>
        <dbReference type="EMBL" id="WNG47332.1"/>
    </source>
</evidence>
<evidence type="ECO:0000256" key="2">
    <source>
        <dbReference type="ARBA" id="ARBA00023125"/>
    </source>
</evidence>